<reference evidence="1" key="1">
    <citation type="submission" date="2014-09" db="EMBL/GenBank/DDBJ databases">
        <authorList>
            <person name="Magalhaes I.L.F."/>
            <person name="Oliveira U."/>
            <person name="Santos F.R."/>
            <person name="Vidigal T.H.D.A."/>
            <person name="Brescovit A.D."/>
            <person name="Santos A.J."/>
        </authorList>
    </citation>
    <scope>NUCLEOTIDE SEQUENCE</scope>
    <source>
        <tissue evidence="1">Shoot tissue taken approximately 20 cm above the soil surface</tissue>
    </source>
</reference>
<sequence length="46" mass="5047">MREPAIGLQPRGNKAIWYAVAGWGVVSQLLKAETGQQVQIEQLVLV</sequence>
<reference evidence="1" key="2">
    <citation type="journal article" date="2015" name="Data Brief">
        <title>Shoot transcriptome of the giant reed, Arundo donax.</title>
        <authorList>
            <person name="Barrero R.A."/>
            <person name="Guerrero F.D."/>
            <person name="Moolhuijzen P."/>
            <person name="Goolsby J.A."/>
            <person name="Tidwell J."/>
            <person name="Bellgard S.E."/>
            <person name="Bellgard M.I."/>
        </authorList>
    </citation>
    <scope>NUCLEOTIDE SEQUENCE</scope>
    <source>
        <tissue evidence="1">Shoot tissue taken approximately 20 cm above the soil surface</tissue>
    </source>
</reference>
<evidence type="ECO:0000313" key="1">
    <source>
        <dbReference type="EMBL" id="JAD55702.1"/>
    </source>
</evidence>
<proteinExistence type="predicted"/>
<accession>A0A0A9QI86</accession>
<protein>
    <submittedName>
        <fullName evidence="1">Uncharacterized protein</fullName>
    </submittedName>
</protein>
<dbReference type="AlphaFoldDB" id="A0A0A9QI86"/>
<dbReference type="EMBL" id="GBRH01242193">
    <property type="protein sequence ID" value="JAD55702.1"/>
    <property type="molecule type" value="Transcribed_RNA"/>
</dbReference>
<name>A0A0A9QI86_ARUDO</name>
<organism evidence="1">
    <name type="scientific">Arundo donax</name>
    <name type="common">Giant reed</name>
    <name type="synonym">Donax arundinaceus</name>
    <dbReference type="NCBI Taxonomy" id="35708"/>
    <lineage>
        <taxon>Eukaryota</taxon>
        <taxon>Viridiplantae</taxon>
        <taxon>Streptophyta</taxon>
        <taxon>Embryophyta</taxon>
        <taxon>Tracheophyta</taxon>
        <taxon>Spermatophyta</taxon>
        <taxon>Magnoliopsida</taxon>
        <taxon>Liliopsida</taxon>
        <taxon>Poales</taxon>
        <taxon>Poaceae</taxon>
        <taxon>PACMAD clade</taxon>
        <taxon>Arundinoideae</taxon>
        <taxon>Arundineae</taxon>
        <taxon>Arundo</taxon>
    </lineage>
</organism>